<dbReference type="GO" id="GO:0033745">
    <property type="term" value="F:L-methionine-(R)-S-oxide reductase activity"/>
    <property type="evidence" value="ECO:0000318"/>
    <property type="project" value="GO_Central"/>
</dbReference>
<dbReference type="HOGENOM" id="CLU_103144_0_0_1"/>
<dbReference type="InParanoid" id="Q54LW1"/>
<dbReference type="RefSeq" id="XP_637719.1">
    <property type="nucleotide sequence ID" value="XM_632627.1"/>
</dbReference>
<dbReference type="FunFam" id="3.30.450.40:FF:000192">
    <property type="entry name" value="Uncharacterized protein"/>
    <property type="match status" value="1"/>
</dbReference>
<dbReference type="Gene3D" id="3.30.450.40">
    <property type="match status" value="1"/>
</dbReference>
<sequence>MNNLIKDYIKNTELDKQITDLSTITIDCDNDNDLVKKIFESLDNDKNEDYYKGFYNFTIPKLGENGSCSMKTEFEQFDLTTVYGERSSTSDLHLWRLYQIINELQKLTNVDWLGIYKKTTYKNSNNENEDCLLKLAYYGEFSRPIFPLTDYFQTISNNSWVGLNGKSKVIQSLATYEGVYYNCSDKVKSEICIPIFDKNQNVIGIIDAESWKDNHFSSKILLEIVKVAISLSNYL</sequence>
<protein>
    <recommendedName>
        <fullName evidence="3">GAF domain-containing protein</fullName>
    </recommendedName>
</protein>
<evidence type="ECO:0000313" key="1">
    <source>
        <dbReference type="EMBL" id="EAL64216.1"/>
    </source>
</evidence>
<dbReference type="AlphaFoldDB" id="Q54LW1"/>
<keyword evidence="2" id="KW-1185">Reference proteome</keyword>
<evidence type="ECO:0008006" key="3">
    <source>
        <dbReference type="Google" id="ProtNLM"/>
    </source>
</evidence>
<accession>Q54LW1</accession>
<dbReference type="EMBL" id="AAFI02000085">
    <property type="protein sequence ID" value="EAL64216.1"/>
    <property type="molecule type" value="Genomic_DNA"/>
</dbReference>
<dbReference type="PaxDb" id="44689-DDB0186941"/>
<evidence type="ECO:0000313" key="2">
    <source>
        <dbReference type="Proteomes" id="UP000002195"/>
    </source>
</evidence>
<organism evidence="1 2">
    <name type="scientific">Dictyostelium discoideum</name>
    <name type="common">Social amoeba</name>
    <dbReference type="NCBI Taxonomy" id="44689"/>
    <lineage>
        <taxon>Eukaryota</taxon>
        <taxon>Amoebozoa</taxon>
        <taxon>Evosea</taxon>
        <taxon>Eumycetozoa</taxon>
        <taxon>Dictyostelia</taxon>
        <taxon>Dictyosteliales</taxon>
        <taxon>Dictyosteliaceae</taxon>
        <taxon>Dictyostelium</taxon>
    </lineage>
</organism>
<dbReference type="KEGG" id="ddi:DDB_G0286383"/>
<dbReference type="dictyBase" id="DDB_G0286383"/>
<dbReference type="VEuPathDB" id="AmoebaDB:DDB_G0286383"/>
<name>Q54LW1_DICDI</name>
<dbReference type="OMA" id="KSEICIP"/>
<reference evidence="1 2" key="1">
    <citation type="journal article" date="2005" name="Nature">
        <title>The genome of the social amoeba Dictyostelium discoideum.</title>
        <authorList>
            <consortium name="The Dictyostelium discoideum Sequencing Consortium"/>
            <person name="Eichinger L."/>
            <person name="Pachebat J.A."/>
            <person name="Glockner G."/>
            <person name="Rajandream M.A."/>
            <person name="Sucgang R."/>
            <person name="Berriman M."/>
            <person name="Song J."/>
            <person name="Olsen R."/>
            <person name="Szafranski K."/>
            <person name="Xu Q."/>
            <person name="Tunggal B."/>
            <person name="Kummerfeld S."/>
            <person name="Madera M."/>
            <person name="Konfortov B.A."/>
            <person name="Rivero F."/>
            <person name="Bankier A.T."/>
            <person name="Lehmann R."/>
            <person name="Hamlin N."/>
            <person name="Davies R."/>
            <person name="Gaudet P."/>
            <person name="Fey P."/>
            <person name="Pilcher K."/>
            <person name="Chen G."/>
            <person name="Saunders D."/>
            <person name="Sodergren E."/>
            <person name="Davis P."/>
            <person name="Kerhornou A."/>
            <person name="Nie X."/>
            <person name="Hall N."/>
            <person name="Anjard C."/>
            <person name="Hemphill L."/>
            <person name="Bason N."/>
            <person name="Farbrother P."/>
            <person name="Desany B."/>
            <person name="Just E."/>
            <person name="Morio T."/>
            <person name="Rost R."/>
            <person name="Churcher C."/>
            <person name="Cooper J."/>
            <person name="Haydock S."/>
            <person name="van Driessche N."/>
            <person name="Cronin A."/>
            <person name="Goodhead I."/>
            <person name="Muzny D."/>
            <person name="Mourier T."/>
            <person name="Pain A."/>
            <person name="Lu M."/>
            <person name="Harper D."/>
            <person name="Lindsay R."/>
            <person name="Hauser H."/>
            <person name="James K."/>
            <person name="Quiles M."/>
            <person name="Madan Babu M."/>
            <person name="Saito T."/>
            <person name="Buchrieser C."/>
            <person name="Wardroper A."/>
            <person name="Felder M."/>
            <person name="Thangavelu M."/>
            <person name="Johnson D."/>
            <person name="Knights A."/>
            <person name="Loulseged H."/>
            <person name="Mungall K."/>
            <person name="Oliver K."/>
            <person name="Price C."/>
            <person name="Quail M.A."/>
            <person name="Urushihara H."/>
            <person name="Hernandez J."/>
            <person name="Rabbinowitsch E."/>
            <person name="Steffen D."/>
            <person name="Sanders M."/>
            <person name="Ma J."/>
            <person name="Kohara Y."/>
            <person name="Sharp S."/>
            <person name="Simmonds M."/>
            <person name="Spiegler S."/>
            <person name="Tivey A."/>
            <person name="Sugano S."/>
            <person name="White B."/>
            <person name="Walker D."/>
            <person name="Woodward J."/>
            <person name="Winckler T."/>
            <person name="Tanaka Y."/>
            <person name="Shaulsky G."/>
            <person name="Schleicher M."/>
            <person name="Weinstock G."/>
            <person name="Rosenthal A."/>
            <person name="Cox E.C."/>
            <person name="Chisholm R.L."/>
            <person name="Gibbs R."/>
            <person name="Loomis W.F."/>
            <person name="Platzer M."/>
            <person name="Kay R.R."/>
            <person name="Williams J."/>
            <person name="Dear P.H."/>
            <person name="Noegel A.A."/>
            <person name="Barrell B."/>
            <person name="Kuspa A."/>
        </authorList>
    </citation>
    <scope>NUCLEOTIDE SEQUENCE [LARGE SCALE GENOMIC DNA]</scope>
    <source>
        <strain evidence="1 2">AX4</strain>
    </source>
</reference>
<dbReference type="SUPFAM" id="SSF55781">
    <property type="entry name" value="GAF domain-like"/>
    <property type="match status" value="1"/>
</dbReference>
<dbReference type="eggNOG" id="ENOG502S9TJ">
    <property type="taxonomic scope" value="Eukaryota"/>
</dbReference>
<gene>
    <name evidence="1" type="ORF">DDB_G0286383</name>
</gene>
<proteinExistence type="predicted"/>
<dbReference type="STRING" id="44689.Q54LW1"/>
<dbReference type="FunCoup" id="Q54LW1">
    <property type="interactions" value="87"/>
</dbReference>
<comment type="caution">
    <text evidence="1">The sequence shown here is derived from an EMBL/GenBank/DDBJ whole genome shotgun (WGS) entry which is preliminary data.</text>
</comment>
<dbReference type="GeneID" id="8625584"/>
<dbReference type="Proteomes" id="UP000002195">
    <property type="component" value="Unassembled WGS sequence"/>
</dbReference>
<dbReference type="GO" id="GO:0005829">
    <property type="term" value="C:cytosol"/>
    <property type="evidence" value="ECO:0000318"/>
    <property type="project" value="GO_Central"/>
</dbReference>
<dbReference type="SMR" id="Q54LW1"/>
<dbReference type="InterPro" id="IPR029016">
    <property type="entry name" value="GAF-like_dom_sf"/>
</dbReference>